<dbReference type="InterPro" id="IPR011009">
    <property type="entry name" value="Kinase-like_dom_sf"/>
</dbReference>
<feature type="chain" id="PRO_5001570841" description="non-specific serine/threonine protein kinase" evidence="26">
    <location>
        <begin position="27"/>
        <end position="1116"/>
    </location>
</feature>
<proteinExistence type="inferred from homology"/>
<dbReference type="GO" id="GO:0004672">
    <property type="term" value="F:protein kinase activity"/>
    <property type="evidence" value="ECO:0000318"/>
    <property type="project" value="GO_Central"/>
</dbReference>
<dbReference type="OrthoDB" id="1896041at2759"/>
<keyword evidence="20" id="KW-0325">Glycoprotein</keyword>
<dbReference type="SUPFAM" id="SSF56112">
    <property type="entry name" value="Protein kinase-like (PK-like)"/>
    <property type="match status" value="1"/>
</dbReference>
<keyword evidence="8" id="KW-0597">Phosphoprotein</keyword>
<dbReference type="PROSITE" id="PS00108">
    <property type="entry name" value="PROTEIN_KINASE_ST"/>
    <property type="match status" value="1"/>
</dbReference>
<evidence type="ECO:0000256" key="7">
    <source>
        <dbReference type="ARBA" id="ARBA00022527"/>
    </source>
</evidence>
<protein>
    <recommendedName>
        <fullName evidence="4">non-specific serine/threonine protein kinase</fullName>
        <ecNumber evidence="4">2.7.11.1</ecNumber>
    </recommendedName>
</protein>
<organism evidence="28">
    <name type="scientific">Eucalyptus grandis</name>
    <name type="common">Flooded gum</name>
    <dbReference type="NCBI Taxonomy" id="71139"/>
    <lineage>
        <taxon>Eukaryota</taxon>
        <taxon>Viridiplantae</taxon>
        <taxon>Streptophyta</taxon>
        <taxon>Embryophyta</taxon>
        <taxon>Tracheophyta</taxon>
        <taxon>Spermatophyta</taxon>
        <taxon>Magnoliopsida</taxon>
        <taxon>eudicotyledons</taxon>
        <taxon>Gunneridae</taxon>
        <taxon>Pentapetalae</taxon>
        <taxon>rosids</taxon>
        <taxon>malvids</taxon>
        <taxon>Myrtales</taxon>
        <taxon>Myrtaceae</taxon>
        <taxon>Myrtoideae</taxon>
        <taxon>Eucalypteae</taxon>
        <taxon>Eucalyptus</taxon>
    </lineage>
</organism>
<dbReference type="InterPro" id="IPR017441">
    <property type="entry name" value="Protein_kinase_ATP_BS"/>
</dbReference>
<dbReference type="AlphaFoldDB" id="A0A059DDF6"/>
<dbReference type="InterPro" id="IPR003591">
    <property type="entry name" value="Leu-rich_rpt_typical-subtyp"/>
</dbReference>
<keyword evidence="12 26" id="KW-0732">Signal</keyword>
<evidence type="ECO:0000256" key="25">
    <source>
        <dbReference type="SAM" id="Phobius"/>
    </source>
</evidence>
<dbReference type="PROSITE" id="PS50011">
    <property type="entry name" value="PROTEIN_KINASE_DOM"/>
    <property type="match status" value="1"/>
</dbReference>
<evidence type="ECO:0000256" key="17">
    <source>
        <dbReference type="ARBA" id="ARBA00022989"/>
    </source>
</evidence>
<evidence type="ECO:0000256" key="13">
    <source>
        <dbReference type="ARBA" id="ARBA00022737"/>
    </source>
</evidence>
<dbReference type="Pfam" id="PF00069">
    <property type="entry name" value="Pkinase"/>
    <property type="match status" value="1"/>
</dbReference>
<keyword evidence="19" id="KW-0675">Receptor</keyword>
<evidence type="ECO:0000256" key="16">
    <source>
        <dbReference type="ARBA" id="ARBA00022840"/>
    </source>
</evidence>
<dbReference type="InterPro" id="IPR032675">
    <property type="entry name" value="LRR_dom_sf"/>
</dbReference>
<dbReference type="Gene3D" id="3.30.200.20">
    <property type="entry name" value="Phosphorylase Kinase, domain 1"/>
    <property type="match status" value="1"/>
</dbReference>
<evidence type="ECO:0000256" key="2">
    <source>
        <dbReference type="ARBA" id="ARBA00008684"/>
    </source>
</evidence>
<dbReference type="FunFam" id="3.80.10.10:FF:000095">
    <property type="entry name" value="LRR receptor-like serine/threonine-protein kinase GSO1"/>
    <property type="match status" value="2"/>
</dbReference>
<sequence length="1116" mass="121142">MRRRAPGKFWPFRSVVVSCSIVLLWAAFGSVGAGASDGDGDKHALLELKSAVIVDPLGFLSNWNPDDGDACAWNGVACDTLSRRVTALRISSNFSSACSEFDAVDARGNFSLLFPCSDYVGGKQSLPFSAKLRGSISPAIGRLSQLKVLSLGFNGFSGELPQEIGQLRFLEVLDLSFNDFGGPIPSGLQNCTALRVVDLSGNQLNGTVPSFLATLRSLEVVSLSFNMLTGPIPSELGEKCGVLEHLNLAGNFLSSSIPSSLGNCSRLRSLILSSNMLEDRIPSALGNLGMLEVLDVSRNYLSGIIPPELGNCSQLKILVFKNTYGPLFTRKVLGTEDPQGENSHDDFNFFEGQLPESIAKLPNLRVLWAPNSNLGGSFPHEWGSCSDLEILNVAQNFFVGQIPATLGSCQSLYFLDLSSNNFTGSLPKEIPVPCMVVFNASRNFLSGNIPSFTRDCPQKSANSRVPRVNMVDFYTYFFYQYSGTGVFSFSFNADDLAILHDFSRNMFSGPIPSSLIASDRLSARPFYGLWLNENNLEGNISSYSFLFCRYLAGLAFDIGNNKITGELPIDMGNMCSCMKLLNMAGNELMGPFPPTFANLVALVNLNLSRNKIQGSIPSYIGQMMNMRCLSLSTNNFTGTIPPELAQLASLEVLELSSNALSGEIPAAFAKLQHLDVLNLDHNRLSGQIPAGFSNITSLSVFNVSFNNLSGPVPLNPESIKCENVQGNKYLQPCTTISSSSEWEQQHSGNVSQQAADSPPRSSLGGGNGFKPIEIASITSASVIVCVLISLVGLLLCMKRLGCKSVLCQGSERKEVVTFNNIGVELTYENVVRATGGFNIQNCIGSGGFGATYKAEIVPGVVVAVKRLSLGRFQGVQQFSAEIRTLGRVQHPNLVTLIGYHVSESEMFLIYNYLPGGNLEKFIQDRPRRTVQWSVLHKIALDIARALAYLHNECVPRVLHRDIKPSNILLDNNFNAYLSDFGLARLLGTSETHATTDVAGTFGYVAPEYAMTCRVSDKADVYSYGVVLLELISDKKALDPSFSSFGNGFNIVQWASMLLRQGQADEFFTAGLWDSGPHDDLVEMLHLAVLCTGEHLSARPSMKQVAQSLKRIQPSTG</sequence>
<dbReference type="FunFam" id="3.30.200.20:FF:000260">
    <property type="entry name" value="LRR receptor-like serine/threonine-protein kinase RPK2"/>
    <property type="match status" value="1"/>
</dbReference>
<evidence type="ECO:0000256" key="10">
    <source>
        <dbReference type="ARBA" id="ARBA00022679"/>
    </source>
</evidence>
<dbReference type="Pfam" id="PF00560">
    <property type="entry name" value="LRR_1"/>
    <property type="match status" value="12"/>
</dbReference>
<dbReference type="SUPFAM" id="SSF52058">
    <property type="entry name" value="L domain-like"/>
    <property type="match status" value="1"/>
</dbReference>
<evidence type="ECO:0000256" key="1">
    <source>
        <dbReference type="ARBA" id="ARBA00004251"/>
    </source>
</evidence>
<dbReference type="InterPro" id="IPR050647">
    <property type="entry name" value="Plant_LRR-RLKs"/>
</dbReference>
<keyword evidence="5" id="KW-0217">Developmental protein</keyword>
<keyword evidence="9" id="KW-0433">Leucine-rich repeat</keyword>
<evidence type="ECO:0000256" key="6">
    <source>
        <dbReference type="ARBA" id="ARBA00022475"/>
    </source>
</evidence>
<feature type="binding site" evidence="23">
    <location>
        <position position="865"/>
    </location>
    <ligand>
        <name>ATP</name>
        <dbReference type="ChEBI" id="CHEBI:30616"/>
    </ligand>
</feature>
<dbReference type="InterPro" id="IPR013210">
    <property type="entry name" value="LRR_N_plant-typ"/>
</dbReference>
<keyword evidence="15" id="KW-0418">Kinase</keyword>
<comment type="subcellular location">
    <subcellularLocation>
        <location evidence="1">Cell membrane</location>
        <topology evidence="1">Single-pass type I membrane protein</topology>
    </subcellularLocation>
</comment>
<keyword evidence="6" id="KW-1003">Cell membrane</keyword>
<dbReference type="GO" id="GO:0005524">
    <property type="term" value="F:ATP binding"/>
    <property type="evidence" value="ECO:0007669"/>
    <property type="project" value="UniProtKB-UniRule"/>
</dbReference>
<feature type="compositionally biased region" description="Polar residues" evidence="24">
    <location>
        <begin position="744"/>
        <end position="755"/>
    </location>
</feature>
<gene>
    <name evidence="28" type="ORF">EUGRSUZ_A00983</name>
</gene>
<name>A0A059DDF6_EUCGR</name>
<dbReference type="InterPro" id="IPR008271">
    <property type="entry name" value="Ser/Thr_kinase_AS"/>
</dbReference>
<evidence type="ECO:0000256" key="9">
    <source>
        <dbReference type="ARBA" id="ARBA00022614"/>
    </source>
</evidence>
<dbReference type="FunFam" id="3.80.10.10:FF:000041">
    <property type="entry name" value="LRR receptor-like serine/threonine-protein kinase ERECTA"/>
    <property type="match status" value="1"/>
</dbReference>
<dbReference type="SMART" id="SM00369">
    <property type="entry name" value="LRR_TYP"/>
    <property type="match status" value="7"/>
</dbReference>
<dbReference type="PANTHER" id="PTHR48056">
    <property type="entry name" value="LRR RECEPTOR-LIKE SERINE/THREONINE-PROTEIN KINASE-RELATED"/>
    <property type="match status" value="1"/>
</dbReference>
<evidence type="ECO:0000256" key="12">
    <source>
        <dbReference type="ARBA" id="ARBA00022729"/>
    </source>
</evidence>
<comment type="catalytic activity">
    <reaction evidence="22">
        <text>L-seryl-[protein] + ATP = O-phospho-L-seryl-[protein] + ADP + H(+)</text>
        <dbReference type="Rhea" id="RHEA:17989"/>
        <dbReference type="Rhea" id="RHEA-COMP:9863"/>
        <dbReference type="Rhea" id="RHEA-COMP:11604"/>
        <dbReference type="ChEBI" id="CHEBI:15378"/>
        <dbReference type="ChEBI" id="CHEBI:29999"/>
        <dbReference type="ChEBI" id="CHEBI:30616"/>
        <dbReference type="ChEBI" id="CHEBI:83421"/>
        <dbReference type="ChEBI" id="CHEBI:456216"/>
        <dbReference type="EC" id="2.7.11.1"/>
    </reaction>
</comment>
<dbReference type="SMART" id="SM00220">
    <property type="entry name" value="S_TKc"/>
    <property type="match status" value="1"/>
</dbReference>
<dbReference type="STRING" id="71139.A0A059DDF6"/>
<dbReference type="InterPro" id="IPR000719">
    <property type="entry name" value="Prot_kinase_dom"/>
</dbReference>
<feature type="region of interest" description="Disordered" evidence="24">
    <location>
        <begin position="744"/>
        <end position="764"/>
    </location>
</feature>
<evidence type="ECO:0000259" key="27">
    <source>
        <dbReference type="PROSITE" id="PS50011"/>
    </source>
</evidence>
<feature type="signal peptide" evidence="26">
    <location>
        <begin position="1"/>
        <end position="26"/>
    </location>
</feature>
<evidence type="ECO:0000256" key="26">
    <source>
        <dbReference type="SAM" id="SignalP"/>
    </source>
</evidence>
<dbReference type="PANTHER" id="PTHR48056:SF63">
    <property type="entry name" value="PROTEIN KINASE DOMAIN-CONTAINING PROTEIN"/>
    <property type="match status" value="1"/>
</dbReference>
<dbReference type="FunFam" id="1.10.510.10:FF:000192">
    <property type="entry name" value="LRR receptor-like serine/threonine-protein kinase RPK2"/>
    <property type="match status" value="1"/>
</dbReference>
<dbReference type="Gene3D" id="1.10.510.10">
    <property type="entry name" value="Transferase(Phosphotransferase) domain 1"/>
    <property type="match status" value="1"/>
</dbReference>
<evidence type="ECO:0000256" key="19">
    <source>
        <dbReference type="ARBA" id="ARBA00023170"/>
    </source>
</evidence>
<dbReference type="GO" id="GO:0004674">
    <property type="term" value="F:protein serine/threonine kinase activity"/>
    <property type="evidence" value="ECO:0007669"/>
    <property type="project" value="UniProtKB-KW"/>
</dbReference>
<evidence type="ECO:0000256" key="14">
    <source>
        <dbReference type="ARBA" id="ARBA00022741"/>
    </source>
</evidence>
<reference evidence="28" key="1">
    <citation type="submission" date="2013-07" db="EMBL/GenBank/DDBJ databases">
        <title>The genome of Eucalyptus grandis.</title>
        <authorList>
            <person name="Schmutz J."/>
            <person name="Hayes R."/>
            <person name="Myburg A."/>
            <person name="Tuskan G."/>
            <person name="Grattapaglia D."/>
            <person name="Rokhsar D.S."/>
        </authorList>
    </citation>
    <scope>NUCLEOTIDE SEQUENCE</scope>
    <source>
        <tissue evidence="28">Leaf extractions</tissue>
    </source>
</reference>
<dbReference type="GO" id="GO:0005886">
    <property type="term" value="C:plasma membrane"/>
    <property type="evidence" value="ECO:0007669"/>
    <property type="project" value="UniProtKB-SubCell"/>
</dbReference>
<evidence type="ECO:0000256" key="18">
    <source>
        <dbReference type="ARBA" id="ARBA00023136"/>
    </source>
</evidence>
<dbReference type="EC" id="2.7.11.1" evidence="4"/>
<dbReference type="eggNOG" id="ENOG502QSHG">
    <property type="taxonomic scope" value="Eukaryota"/>
</dbReference>
<dbReference type="EMBL" id="KK198753">
    <property type="protein sequence ID" value="KCW88612.1"/>
    <property type="molecule type" value="Genomic_DNA"/>
</dbReference>
<evidence type="ECO:0000256" key="8">
    <source>
        <dbReference type="ARBA" id="ARBA00022553"/>
    </source>
</evidence>
<keyword evidence="17 25" id="KW-1133">Transmembrane helix</keyword>
<dbReference type="Gramene" id="KCW88612">
    <property type="protein sequence ID" value="KCW88612"/>
    <property type="gene ID" value="EUGRSUZ_A00983"/>
</dbReference>
<dbReference type="InParanoid" id="A0A059DDF6"/>
<evidence type="ECO:0000256" key="22">
    <source>
        <dbReference type="ARBA" id="ARBA00048679"/>
    </source>
</evidence>
<keyword evidence="14 23" id="KW-0547">Nucleotide-binding</keyword>
<dbReference type="KEGG" id="egr:104434165"/>
<dbReference type="Gene3D" id="3.80.10.10">
    <property type="entry name" value="Ribonuclease Inhibitor"/>
    <property type="match status" value="5"/>
</dbReference>
<evidence type="ECO:0000256" key="24">
    <source>
        <dbReference type="SAM" id="MobiDB-lite"/>
    </source>
</evidence>
<keyword evidence="18 25" id="KW-0472">Membrane</keyword>
<keyword evidence="16 23" id="KW-0067">ATP-binding</keyword>
<evidence type="ECO:0000256" key="23">
    <source>
        <dbReference type="PROSITE-ProRule" id="PRU10141"/>
    </source>
</evidence>
<evidence type="ECO:0000256" key="11">
    <source>
        <dbReference type="ARBA" id="ARBA00022692"/>
    </source>
</evidence>
<keyword evidence="10" id="KW-0808">Transferase</keyword>
<comment type="similarity">
    <text evidence="2">Belongs to the protein kinase superfamily. Ser/Thr protein kinase family.</text>
</comment>
<evidence type="ECO:0000256" key="3">
    <source>
        <dbReference type="ARBA" id="ARBA00009592"/>
    </source>
</evidence>
<evidence type="ECO:0000256" key="4">
    <source>
        <dbReference type="ARBA" id="ARBA00012513"/>
    </source>
</evidence>
<dbReference type="CDD" id="cd14066">
    <property type="entry name" value="STKc_IRAK"/>
    <property type="match status" value="1"/>
</dbReference>
<keyword evidence="13" id="KW-0677">Repeat</keyword>
<dbReference type="SUPFAM" id="SSF52047">
    <property type="entry name" value="RNI-like"/>
    <property type="match status" value="1"/>
</dbReference>
<evidence type="ECO:0000256" key="5">
    <source>
        <dbReference type="ARBA" id="ARBA00022473"/>
    </source>
</evidence>
<dbReference type="GO" id="GO:0009414">
    <property type="term" value="P:response to water deprivation"/>
    <property type="evidence" value="ECO:0007669"/>
    <property type="project" value="UniProtKB-ARBA"/>
</dbReference>
<keyword evidence="11 25" id="KW-0812">Transmembrane</keyword>
<feature type="domain" description="Protein kinase" evidence="27">
    <location>
        <begin position="837"/>
        <end position="1115"/>
    </location>
</feature>
<dbReference type="OMA" id="EWSMLHK"/>
<dbReference type="GO" id="GO:0009409">
    <property type="term" value="P:response to cold"/>
    <property type="evidence" value="ECO:0007669"/>
    <property type="project" value="UniProtKB-ARBA"/>
</dbReference>
<dbReference type="Pfam" id="PF08263">
    <property type="entry name" value="LRRNT_2"/>
    <property type="match status" value="1"/>
</dbReference>
<dbReference type="GO" id="GO:0009945">
    <property type="term" value="P:radial axis specification"/>
    <property type="evidence" value="ECO:0007669"/>
    <property type="project" value="UniProtKB-ARBA"/>
</dbReference>
<dbReference type="PROSITE" id="PS00107">
    <property type="entry name" value="PROTEIN_KINASE_ATP"/>
    <property type="match status" value="1"/>
</dbReference>
<dbReference type="InterPro" id="IPR001611">
    <property type="entry name" value="Leu-rich_rpt"/>
</dbReference>
<dbReference type="GO" id="GO:0009942">
    <property type="term" value="P:longitudinal axis specification"/>
    <property type="evidence" value="ECO:0007669"/>
    <property type="project" value="UniProtKB-ARBA"/>
</dbReference>
<comment type="catalytic activity">
    <reaction evidence="21">
        <text>L-threonyl-[protein] + ATP = O-phospho-L-threonyl-[protein] + ADP + H(+)</text>
        <dbReference type="Rhea" id="RHEA:46608"/>
        <dbReference type="Rhea" id="RHEA-COMP:11060"/>
        <dbReference type="Rhea" id="RHEA-COMP:11605"/>
        <dbReference type="ChEBI" id="CHEBI:15378"/>
        <dbReference type="ChEBI" id="CHEBI:30013"/>
        <dbReference type="ChEBI" id="CHEBI:30616"/>
        <dbReference type="ChEBI" id="CHEBI:61977"/>
        <dbReference type="ChEBI" id="CHEBI:456216"/>
        <dbReference type="EC" id="2.7.11.1"/>
    </reaction>
</comment>
<accession>A0A059DDF6</accession>
<dbReference type="GO" id="GO:0048508">
    <property type="term" value="P:embryonic meristem development"/>
    <property type="evidence" value="ECO:0007669"/>
    <property type="project" value="UniProtKB-ARBA"/>
</dbReference>
<feature type="transmembrane region" description="Helical" evidence="25">
    <location>
        <begin position="774"/>
        <end position="796"/>
    </location>
</feature>
<keyword evidence="7" id="KW-0723">Serine/threonine-protein kinase</keyword>
<evidence type="ECO:0000256" key="21">
    <source>
        <dbReference type="ARBA" id="ARBA00047899"/>
    </source>
</evidence>
<comment type="similarity">
    <text evidence="3">Belongs to the RLP family.</text>
</comment>
<evidence type="ECO:0000256" key="15">
    <source>
        <dbReference type="ARBA" id="ARBA00022777"/>
    </source>
</evidence>
<evidence type="ECO:0000256" key="20">
    <source>
        <dbReference type="ARBA" id="ARBA00023180"/>
    </source>
</evidence>
<evidence type="ECO:0000313" key="28">
    <source>
        <dbReference type="EMBL" id="KCW88612.1"/>
    </source>
</evidence>